<organism evidence="1 2">
    <name type="scientific">Bifidobacterium asteroides</name>
    <dbReference type="NCBI Taxonomy" id="1684"/>
    <lineage>
        <taxon>Bacteria</taxon>
        <taxon>Bacillati</taxon>
        <taxon>Actinomycetota</taxon>
        <taxon>Actinomycetes</taxon>
        <taxon>Bifidobacteriales</taxon>
        <taxon>Bifidobacteriaceae</taxon>
        <taxon>Bifidobacterium</taxon>
    </lineage>
</organism>
<dbReference type="Proteomes" id="UP000233731">
    <property type="component" value="Unassembled WGS sequence"/>
</dbReference>
<evidence type="ECO:0000313" key="2">
    <source>
        <dbReference type="Proteomes" id="UP000233731"/>
    </source>
</evidence>
<dbReference type="GO" id="GO:0008168">
    <property type="term" value="F:methyltransferase activity"/>
    <property type="evidence" value="ECO:0007669"/>
    <property type="project" value="UniProtKB-KW"/>
</dbReference>
<dbReference type="AlphaFoldDB" id="A0A2N3RC85"/>
<evidence type="ECO:0000313" key="1">
    <source>
        <dbReference type="EMBL" id="PKV10099.1"/>
    </source>
</evidence>
<dbReference type="EMBL" id="PCHJ01000011">
    <property type="protein sequence ID" value="PKV10099.1"/>
    <property type="molecule type" value="Genomic_DNA"/>
</dbReference>
<dbReference type="RefSeq" id="WP_218971717.1">
    <property type="nucleotide sequence ID" value="NZ_PCHJ01000011.1"/>
</dbReference>
<sequence>MSHQMHPDEDVQDNLLNWNDRAVVHANGGYGDLDAFVKDSSALSPATMRDLEVLKSHLPEHSIKGLRLLHLQCHIGTDTLSWWCLGARNVYGLVFLPLRWIMPGNYLNK</sequence>
<name>A0A2N3RC85_9BIFI</name>
<gene>
    <name evidence="1" type="ORF">CQR44_0400</name>
</gene>
<keyword evidence="1" id="KW-0808">Transferase</keyword>
<comment type="caution">
    <text evidence="1">The sequence shown here is derived from an EMBL/GenBank/DDBJ whole genome shotgun (WGS) entry which is preliminary data.</text>
</comment>
<protein>
    <submittedName>
        <fullName evidence="1">SAM-dependent methyltransferase</fullName>
    </submittedName>
</protein>
<accession>A0A2N3RC85</accession>
<proteinExistence type="predicted"/>
<keyword evidence="1" id="KW-0489">Methyltransferase</keyword>
<dbReference type="GO" id="GO:0032259">
    <property type="term" value="P:methylation"/>
    <property type="evidence" value="ECO:0007669"/>
    <property type="project" value="UniProtKB-KW"/>
</dbReference>
<reference evidence="1 2" key="1">
    <citation type="submission" date="2017-10" db="EMBL/GenBank/DDBJ databases">
        <title>Bifidobacterium genomics.</title>
        <authorList>
            <person name="Lugli G.A."/>
            <person name="Milani C."/>
            <person name="Mancabelli L."/>
        </authorList>
    </citation>
    <scope>NUCLEOTIDE SEQUENCE [LARGE SCALE GENOMIC DNA]</scope>
    <source>
        <strain evidence="1 2">1460B</strain>
    </source>
</reference>